<comment type="caution">
    <text evidence="8">The sequence shown here is derived from an EMBL/GenBank/DDBJ whole genome shotgun (WGS) entry which is preliminary data.</text>
</comment>
<evidence type="ECO:0000313" key="8">
    <source>
        <dbReference type="EMBL" id="KAF7546533.1"/>
    </source>
</evidence>
<dbReference type="Pfam" id="PF08493">
    <property type="entry name" value="AflR"/>
    <property type="match status" value="1"/>
</dbReference>
<dbReference type="SMART" id="SM00066">
    <property type="entry name" value="GAL4"/>
    <property type="match status" value="1"/>
</dbReference>
<sequence>MEQPTLFISAPDRTPKQGNMSFSPDMSSSQLEPPTAQSQTPLMPSKLRSSCDACGLAKIKCDRGRPACTRCVQGRLSCVYGVSRKAGKPPRKRPAASLSPPSRPGEPGTTAIDLPGGGHNSTSTDSADMMLSLADEAMAMDFPFSASDQSWFPFDGFGSPGALTAFSSDQDTCMSGQSGSVDSSTTATTATSITSAAAATARPYCTREAKDIMRRLYCANPANPVSDGVPARILDLGSVLTRNRDVVSRLQLLLRCPCARSPHTAMLYASIVSRVLLWYQQAAWNTSPAGLSSSPFPPTLAPQQATPSMSGSTPLKTSDAGAADDKGSVSVLPTPITVGTFQSDDRNVQTALTNCLLLSELRTVGGLIDSFVSLGTGTSDLHTPGDSCPAAAEFSTIIADASLFASLGTWLQTEHRRIVRKARSGLSVLDENLNF</sequence>
<evidence type="ECO:0000259" key="7">
    <source>
        <dbReference type="PROSITE" id="PS50048"/>
    </source>
</evidence>
<dbReference type="Proteomes" id="UP000722485">
    <property type="component" value="Unassembled WGS sequence"/>
</dbReference>
<dbReference type="Pfam" id="PF00172">
    <property type="entry name" value="Zn_clus"/>
    <property type="match status" value="1"/>
</dbReference>
<keyword evidence="2" id="KW-0805">Transcription regulation</keyword>
<dbReference type="InterPro" id="IPR036864">
    <property type="entry name" value="Zn2-C6_fun-type_DNA-bd_sf"/>
</dbReference>
<feature type="domain" description="Zn(2)-C6 fungal-type" evidence="7">
    <location>
        <begin position="50"/>
        <end position="80"/>
    </location>
</feature>
<feature type="region of interest" description="Disordered" evidence="6">
    <location>
        <begin position="83"/>
        <end position="126"/>
    </location>
</feature>
<feature type="region of interest" description="Disordered" evidence="6">
    <location>
        <begin position="1"/>
        <end position="47"/>
    </location>
</feature>
<dbReference type="EMBL" id="JAANBB010000210">
    <property type="protein sequence ID" value="KAF7546533.1"/>
    <property type="molecule type" value="Genomic_DNA"/>
</dbReference>
<keyword evidence="1" id="KW-0479">Metal-binding</keyword>
<evidence type="ECO:0000256" key="2">
    <source>
        <dbReference type="ARBA" id="ARBA00023015"/>
    </source>
</evidence>
<dbReference type="SUPFAM" id="SSF57701">
    <property type="entry name" value="Zn2/Cys6 DNA-binding domain"/>
    <property type="match status" value="1"/>
</dbReference>
<dbReference type="PRINTS" id="PR00755">
    <property type="entry name" value="AFLATOXINBRP"/>
</dbReference>
<dbReference type="InterPro" id="IPR013700">
    <property type="entry name" value="AflR"/>
</dbReference>
<evidence type="ECO:0000313" key="9">
    <source>
        <dbReference type="Proteomes" id="UP000722485"/>
    </source>
</evidence>
<evidence type="ECO:0000256" key="5">
    <source>
        <dbReference type="ARBA" id="ARBA00023242"/>
    </source>
</evidence>
<dbReference type="GO" id="GO:0005634">
    <property type="term" value="C:nucleus"/>
    <property type="evidence" value="ECO:0007669"/>
    <property type="project" value="InterPro"/>
</dbReference>
<dbReference type="GO" id="GO:0008270">
    <property type="term" value="F:zinc ion binding"/>
    <property type="evidence" value="ECO:0007669"/>
    <property type="project" value="InterPro"/>
</dbReference>
<dbReference type="CDD" id="cd00067">
    <property type="entry name" value="GAL4"/>
    <property type="match status" value="1"/>
</dbReference>
<feature type="compositionally biased region" description="Polar residues" evidence="6">
    <location>
        <begin position="16"/>
        <end position="42"/>
    </location>
</feature>
<keyword evidence="5" id="KW-0539">Nucleus</keyword>
<keyword evidence="4" id="KW-0804">Transcription</keyword>
<dbReference type="AlphaFoldDB" id="A0A9P5HBC2"/>
<dbReference type="PANTHER" id="PTHR31069">
    <property type="entry name" value="OLEATE-ACTIVATED TRANSCRIPTION FACTOR 1-RELATED"/>
    <property type="match status" value="1"/>
</dbReference>
<feature type="region of interest" description="Disordered" evidence="6">
    <location>
        <begin position="291"/>
        <end position="326"/>
    </location>
</feature>
<keyword evidence="3" id="KW-0238">DNA-binding</keyword>
<dbReference type="PROSITE" id="PS50048">
    <property type="entry name" value="ZN2_CY6_FUNGAL_2"/>
    <property type="match status" value="1"/>
</dbReference>
<dbReference type="Gene3D" id="4.10.240.10">
    <property type="entry name" value="Zn(2)-C6 fungal-type DNA-binding domain"/>
    <property type="match status" value="1"/>
</dbReference>
<protein>
    <recommendedName>
        <fullName evidence="7">Zn(2)-C6 fungal-type domain-containing protein</fullName>
    </recommendedName>
</protein>
<dbReference type="InterPro" id="IPR001138">
    <property type="entry name" value="Zn2Cys6_DnaBD"/>
</dbReference>
<dbReference type="GO" id="GO:0003677">
    <property type="term" value="F:DNA binding"/>
    <property type="evidence" value="ECO:0007669"/>
    <property type="project" value="UniProtKB-KW"/>
</dbReference>
<evidence type="ECO:0000256" key="1">
    <source>
        <dbReference type="ARBA" id="ARBA00022723"/>
    </source>
</evidence>
<evidence type="ECO:0000256" key="6">
    <source>
        <dbReference type="SAM" id="MobiDB-lite"/>
    </source>
</evidence>
<organism evidence="8 9">
    <name type="scientific">Cylindrodendrum hubeiense</name>
    <dbReference type="NCBI Taxonomy" id="595255"/>
    <lineage>
        <taxon>Eukaryota</taxon>
        <taxon>Fungi</taxon>
        <taxon>Dikarya</taxon>
        <taxon>Ascomycota</taxon>
        <taxon>Pezizomycotina</taxon>
        <taxon>Sordariomycetes</taxon>
        <taxon>Hypocreomycetidae</taxon>
        <taxon>Hypocreales</taxon>
        <taxon>Nectriaceae</taxon>
        <taxon>Cylindrodendrum</taxon>
    </lineage>
</organism>
<keyword evidence="9" id="KW-1185">Reference proteome</keyword>
<dbReference type="PANTHER" id="PTHR31069:SF31">
    <property type="entry name" value="MONODICTYPHENONE CLUSTER TRANSCRIPTION FACTOR-RELATED"/>
    <property type="match status" value="1"/>
</dbReference>
<evidence type="ECO:0000256" key="3">
    <source>
        <dbReference type="ARBA" id="ARBA00023125"/>
    </source>
</evidence>
<proteinExistence type="predicted"/>
<gene>
    <name evidence="8" type="ORF">G7Z17_g8370</name>
</gene>
<dbReference type="OrthoDB" id="2328572at2759"/>
<dbReference type="GO" id="GO:0045122">
    <property type="term" value="P:aflatoxin biosynthetic process"/>
    <property type="evidence" value="ECO:0007669"/>
    <property type="project" value="InterPro"/>
</dbReference>
<reference evidence="8" key="1">
    <citation type="submission" date="2020-03" db="EMBL/GenBank/DDBJ databases">
        <title>Draft Genome Sequence of Cylindrodendrum hubeiense.</title>
        <authorList>
            <person name="Buettner E."/>
            <person name="Kellner H."/>
        </authorList>
    </citation>
    <scope>NUCLEOTIDE SEQUENCE</scope>
    <source>
        <strain evidence="8">IHI 201604</strain>
    </source>
</reference>
<accession>A0A9P5HBC2</accession>
<feature type="compositionally biased region" description="Polar residues" evidence="6">
    <location>
        <begin position="301"/>
        <end position="316"/>
    </location>
</feature>
<evidence type="ECO:0000256" key="4">
    <source>
        <dbReference type="ARBA" id="ARBA00023163"/>
    </source>
</evidence>
<feature type="compositionally biased region" description="Basic residues" evidence="6">
    <location>
        <begin position="85"/>
        <end position="94"/>
    </location>
</feature>
<dbReference type="GO" id="GO:0000981">
    <property type="term" value="F:DNA-binding transcription factor activity, RNA polymerase II-specific"/>
    <property type="evidence" value="ECO:0007669"/>
    <property type="project" value="InterPro"/>
</dbReference>
<dbReference type="InterPro" id="IPR050675">
    <property type="entry name" value="OAF3"/>
</dbReference>
<name>A0A9P5HBC2_9HYPO</name>